<name>A0A8D5FHK6_9BACT</name>
<dbReference type="KEGG" id="dbk:DGMP_21610"/>
<dbReference type="EMBL" id="AP024086">
    <property type="protein sequence ID" value="BCL61468.1"/>
    <property type="molecule type" value="Genomic_DNA"/>
</dbReference>
<dbReference type="AlphaFoldDB" id="A0A8D5FHK6"/>
<protein>
    <recommendedName>
        <fullName evidence="3">Lipocalin-like domain-containing protein</fullName>
    </recommendedName>
</protein>
<evidence type="ECO:0008006" key="3">
    <source>
        <dbReference type="Google" id="ProtNLM"/>
    </source>
</evidence>
<accession>A0A8D5FHK6</accession>
<keyword evidence="2" id="KW-1185">Reference proteome</keyword>
<proteinExistence type="predicted"/>
<sequence length="233" mass="25029">MGNRSTLFGTLSPYVGVLLLAIAVAFSPMLSVCAAEEVKIQAIQMKVAEQAASVPVLGDHKKDVVLDATLPEKESVLKESKVESSGEAVGQSEEKEGWSTLQKVGLGVGVVAVVGVAAAALGGGISSSDEPAMPTSEELVGVWRSTGTSLVDHRTYRGTYDFYAIGNHIYDIVVSTGEHKRGRGTWFLEEGTKILHVRNDTGSHYVGEFEGEDFRHILLKTTNGRWKVVLDKI</sequence>
<evidence type="ECO:0000313" key="1">
    <source>
        <dbReference type="EMBL" id="BCL61468.1"/>
    </source>
</evidence>
<dbReference type="Proteomes" id="UP000826725">
    <property type="component" value="Chromosome"/>
</dbReference>
<reference evidence="1" key="1">
    <citation type="submission" date="2020-09" db="EMBL/GenBank/DDBJ databases">
        <title>Desulfogranum mesoprofundum gen. nov., sp. nov., a novel mesophilic, sulfate-reducing chemolithoautotroph isolated from a deep-sea hydrothermal vent chimney in the Suiyo Seamount.</title>
        <authorList>
            <person name="Hashimoto Y."/>
            <person name="Nakagawa S."/>
        </authorList>
    </citation>
    <scope>NUCLEOTIDE SEQUENCE</scope>
    <source>
        <strain evidence="1">KT2</strain>
    </source>
</reference>
<gene>
    <name evidence="1" type="ORF">DGMP_21610</name>
</gene>
<evidence type="ECO:0000313" key="2">
    <source>
        <dbReference type="Proteomes" id="UP000826725"/>
    </source>
</evidence>
<organism evidence="1 2">
    <name type="scientific">Desulfomarina profundi</name>
    <dbReference type="NCBI Taxonomy" id="2772557"/>
    <lineage>
        <taxon>Bacteria</taxon>
        <taxon>Pseudomonadati</taxon>
        <taxon>Thermodesulfobacteriota</taxon>
        <taxon>Desulfobulbia</taxon>
        <taxon>Desulfobulbales</taxon>
        <taxon>Desulfobulbaceae</taxon>
        <taxon>Desulfomarina</taxon>
    </lineage>
</organism>
<dbReference type="RefSeq" id="WP_228853916.1">
    <property type="nucleotide sequence ID" value="NZ_AP024086.1"/>
</dbReference>